<reference evidence="2" key="1">
    <citation type="submission" date="2016-10" db="EMBL/GenBank/DDBJ databases">
        <authorList>
            <person name="Varghese N."/>
            <person name="Submissions S."/>
        </authorList>
    </citation>
    <scope>NUCLEOTIDE SEQUENCE [LARGE SCALE GENOMIC DNA]</scope>
    <source>
        <strain evidence="2">BL36</strain>
    </source>
</reference>
<evidence type="ECO:0000313" key="2">
    <source>
        <dbReference type="Proteomes" id="UP000199048"/>
    </source>
</evidence>
<keyword evidence="2" id="KW-1185">Reference proteome</keyword>
<dbReference type="Proteomes" id="UP000199048">
    <property type="component" value="Unassembled WGS sequence"/>
</dbReference>
<accession>A0A1I4URU0</accession>
<protein>
    <submittedName>
        <fullName evidence="1">Uncharacterized protein</fullName>
    </submittedName>
</protein>
<dbReference type="AlphaFoldDB" id="A0A1I4URU0"/>
<name>A0A1I4URU0_9HYPH</name>
<dbReference type="EMBL" id="FOTK01000075">
    <property type="protein sequence ID" value="SFM91443.1"/>
    <property type="molecule type" value="Genomic_DNA"/>
</dbReference>
<gene>
    <name evidence="1" type="ORF">SAMN05192568_107515</name>
</gene>
<organism evidence="1 2">
    <name type="scientific">Methylobacterium pseudosasicola</name>
    <dbReference type="NCBI Taxonomy" id="582667"/>
    <lineage>
        <taxon>Bacteria</taxon>
        <taxon>Pseudomonadati</taxon>
        <taxon>Pseudomonadota</taxon>
        <taxon>Alphaproteobacteria</taxon>
        <taxon>Hyphomicrobiales</taxon>
        <taxon>Methylobacteriaceae</taxon>
        <taxon>Methylobacterium</taxon>
    </lineage>
</organism>
<evidence type="ECO:0000313" key="1">
    <source>
        <dbReference type="EMBL" id="SFM91443.1"/>
    </source>
</evidence>
<sequence>MKPGYVGLSEHQFLRRIELLYDDLPATTADEALDESITRLNLALALQFDDNIVPIFWSAVRVDVSRVAILKPRHHAIANNVDDEDVLLALDAGRSGRVVNCLSIEAKIAFVATDTGAKDRDVARPIQFRQIDLLRLARSPHIRLRLKGLNRRPIQKEHFAPHRCG</sequence>
<proteinExistence type="predicted"/>